<name>A0ACC0C5E2_CATRO</name>
<evidence type="ECO:0000313" key="1">
    <source>
        <dbReference type="EMBL" id="KAI5680054.1"/>
    </source>
</evidence>
<proteinExistence type="predicted"/>
<accession>A0ACC0C5E2</accession>
<comment type="caution">
    <text evidence="1">The sequence shown here is derived from an EMBL/GenBank/DDBJ whole genome shotgun (WGS) entry which is preliminary data.</text>
</comment>
<organism evidence="1 2">
    <name type="scientific">Catharanthus roseus</name>
    <name type="common">Madagascar periwinkle</name>
    <name type="synonym">Vinca rosea</name>
    <dbReference type="NCBI Taxonomy" id="4058"/>
    <lineage>
        <taxon>Eukaryota</taxon>
        <taxon>Viridiplantae</taxon>
        <taxon>Streptophyta</taxon>
        <taxon>Embryophyta</taxon>
        <taxon>Tracheophyta</taxon>
        <taxon>Spermatophyta</taxon>
        <taxon>Magnoliopsida</taxon>
        <taxon>eudicotyledons</taxon>
        <taxon>Gunneridae</taxon>
        <taxon>Pentapetalae</taxon>
        <taxon>asterids</taxon>
        <taxon>lamiids</taxon>
        <taxon>Gentianales</taxon>
        <taxon>Apocynaceae</taxon>
        <taxon>Rauvolfioideae</taxon>
        <taxon>Vinceae</taxon>
        <taxon>Catharanthinae</taxon>
        <taxon>Catharanthus</taxon>
    </lineage>
</organism>
<keyword evidence="2" id="KW-1185">Reference proteome</keyword>
<protein>
    <submittedName>
        <fullName evidence="1">Uncharacterized protein</fullName>
    </submittedName>
</protein>
<dbReference type="Proteomes" id="UP001060085">
    <property type="component" value="Linkage Group LG01"/>
</dbReference>
<gene>
    <name evidence="1" type="ORF">M9H77_01281</name>
</gene>
<evidence type="ECO:0000313" key="2">
    <source>
        <dbReference type="Proteomes" id="UP001060085"/>
    </source>
</evidence>
<sequence length="493" mass="53770">MMEARPTLSIPRSSAPQLSSFGASGALSTAIPVVPTALEEKYPKLPDSQQLSMERGIRQCPPATFSPISSNSGVVGHMFSSSPGFSTDLHFSSISQQEKHSRQVPFIPQSTGDGSSVLLPHSSHSEVIQSEASSQYTKENNDPSWCPDSLSEFLDYPVNTSLQNNQIDSGNSLEGILQPEDLSKRNWQEWADQLISDDDALTSSWTDLIGDNGVTDLEPKTQMQYQVPKQSTNSSMQQPQVSQQLPASSGETCLAITPSACVSSAPTKQRMRWTPELHEAFVEAVNKLGGSERATPKGVLKLMKVEGLTIYHVKSHLQKYRTARYKPDSSEGASEKKQASLDDLSSLDLRTGIEITEALRLQMEVQKRLHEQLEIQRNLQLRIEEQGRYLQMMIEKQCKSGIDLAKGSSSTSENPPTQLAEPVQNSTAKGDLGLQGSDRKTEDDLFNAAAPTSGEKVGEKQKSPEGEVSGNLEVNVAGTSNSPPPSKRAKLDD</sequence>
<reference evidence="2" key="1">
    <citation type="journal article" date="2023" name="Nat. Plants">
        <title>Single-cell RNA sequencing provides a high-resolution roadmap for understanding the multicellular compartmentation of specialized metabolism.</title>
        <authorList>
            <person name="Sun S."/>
            <person name="Shen X."/>
            <person name="Li Y."/>
            <person name="Li Y."/>
            <person name="Wang S."/>
            <person name="Li R."/>
            <person name="Zhang H."/>
            <person name="Shen G."/>
            <person name="Guo B."/>
            <person name="Wei J."/>
            <person name="Xu J."/>
            <person name="St-Pierre B."/>
            <person name="Chen S."/>
            <person name="Sun C."/>
        </authorList>
    </citation>
    <scope>NUCLEOTIDE SEQUENCE [LARGE SCALE GENOMIC DNA]</scope>
</reference>
<dbReference type="EMBL" id="CM044701">
    <property type="protein sequence ID" value="KAI5680054.1"/>
    <property type="molecule type" value="Genomic_DNA"/>
</dbReference>